<dbReference type="PROSITE" id="PS51257">
    <property type="entry name" value="PROKAR_LIPOPROTEIN"/>
    <property type="match status" value="1"/>
</dbReference>
<protein>
    <recommendedName>
        <fullName evidence="3">6-bladed beta-propeller</fullName>
    </recommendedName>
</protein>
<dbReference type="Proteomes" id="UP001163156">
    <property type="component" value="Chromosome"/>
</dbReference>
<sequence length="370" mass="43196">MQRCYFTLFFVLIFSCGQREISDENQKFLDLIKIDSLQINDLEYKLMGVSQIQLIGDSLVAVSSHRKSSIAIINIQSGEIVSAISDGEILDINFIPAAFSILEYPIIKILDSRSNSILVFDILKKEFRSKINLEIPSSKMIRYIQSGFKETNDGFIIELYPRDLDNNDPEFYKKSGDLFGLFSQDGTLSHTFGQYPVELQNLESPISPYRTFTQNFEINSLWIGFPASRELQEINLEDGEILNSLKIPITSRFFDFEPKYLQEKINVNFDRYLDFPTSHYFDNIFESDKRIYISTWIRNNQNLKSFSAASHLFVFEKKSNTWYETTDTFKPDQFGRFLGEIKDTLYFYEGSMMKYDDKYIKRAVLKPIEK</sequence>
<gene>
    <name evidence="1" type="ORF">OM944_14910</name>
</gene>
<reference evidence="1" key="1">
    <citation type="submission" date="2022-10" db="EMBL/GenBank/DDBJ databases">
        <title>Algoriphagus sp. a novel bacteria isolate from halophytes salicornia europaea.</title>
        <authorList>
            <person name="Peng Y."/>
            <person name="Jiang L."/>
            <person name="Lee J."/>
        </authorList>
    </citation>
    <scope>NUCLEOTIDE SEQUENCE</scope>
    <source>
        <strain evidence="1">TR-M5</strain>
    </source>
</reference>
<dbReference type="EMBL" id="CP110226">
    <property type="protein sequence ID" value="UZD21953.1"/>
    <property type="molecule type" value="Genomic_DNA"/>
</dbReference>
<accession>A0ABY6MDV0</accession>
<keyword evidence="2" id="KW-1185">Reference proteome</keyword>
<proteinExistence type="predicted"/>
<dbReference type="RefSeq" id="WP_264808418.1">
    <property type="nucleotide sequence ID" value="NZ_CP110226.1"/>
</dbReference>
<evidence type="ECO:0008006" key="3">
    <source>
        <dbReference type="Google" id="ProtNLM"/>
    </source>
</evidence>
<evidence type="ECO:0000313" key="1">
    <source>
        <dbReference type="EMBL" id="UZD21953.1"/>
    </source>
</evidence>
<organism evidence="1 2">
    <name type="scientific">Algoriphagus halophytocola</name>
    <dbReference type="NCBI Taxonomy" id="2991499"/>
    <lineage>
        <taxon>Bacteria</taxon>
        <taxon>Pseudomonadati</taxon>
        <taxon>Bacteroidota</taxon>
        <taxon>Cytophagia</taxon>
        <taxon>Cytophagales</taxon>
        <taxon>Cyclobacteriaceae</taxon>
        <taxon>Algoriphagus</taxon>
    </lineage>
</organism>
<evidence type="ECO:0000313" key="2">
    <source>
        <dbReference type="Proteomes" id="UP001163156"/>
    </source>
</evidence>
<name>A0ABY6MDV0_9BACT</name>